<dbReference type="Proteomes" id="UP000030764">
    <property type="component" value="Unassembled WGS sequence"/>
</dbReference>
<evidence type="ECO:0000259" key="2">
    <source>
        <dbReference type="Pfam" id="PF16020"/>
    </source>
</evidence>
<accession>A0A085MUB2</accession>
<dbReference type="AlphaFoldDB" id="A0A085MUB2"/>
<proteinExistence type="predicted"/>
<gene>
    <name evidence="3" type="ORF">M513_06335</name>
    <name evidence="4" type="ORF">M514_06335</name>
</gene>
<evidence type="ECO:0000313" key="5">
    <source>
        <dbReference type="Proteomes" id="UP000030764"/>
    </source>
</evidence>
<keyword evidence="5" id="KW-1185">Reference proteome</keyword>
<evidence type="ECO:0000313" key="3">
    <source>
        <dbReference type="EMBL" id="KFD52844.1"/>
    </source>
</evidence>
<organism evidence="4">
    <name type="scientific">Trichuris suis</name>
    <name type="common">pig whipworm</name>
    <dbReference type="NCBI Taxonomy" id="68888"/>
    <lineage>
        <taxon>Eukaryota</taxon>
        <taxon>Metazoa</taxon>
        <taxon>Ecdysozoa</taxon>
        <taxon>Nematoda</taxon>
        <taxon>Enoplea</taxon>
        <taxon>Dorylaimia</taxon>
        <taxon>Trichinellida</taxon>
        <taxon>Trichuridae</taxon>
        <taxon>Trichuris</taxon>
    </lineage>
</organism>
<dbReference type="Pfam" id="PF16020">
    <property type="entry name" value="Deltameth_res"/>
    <property type="match status" value="1"/>
</dbReference>
<dbReference type="EMBL" id="KL367646">
    <property type="protein sequence ID" value="KFD60808.1"/>
    <property type="molecule type" value="Genomic_DNA"/>
</dbReference>
<name>A0A085MUB2_9BILA</name>
<reference evidence="4 5" key="1">
    <citation type="journal article" date="2014" name="Nat. Genet.">
        <title>Genome and transcriptome of the porcine whipworm Trichuris suis.</title>
        <authorList>
            <person name="Jex A.R."/>
            <person name="Nejsum P."/>
            <person name="Schwarz E.M."/>
            <person name="Hu L."/>
            <person name="Young N.D."/>
            <person name="Hall R.S."/>
            <person name="Korhonen P.K."/>
            <person name="Liao S."/>
            <person name="Thamsborg S."/>
            <person name="Xia J."/>
            <person name="Xu P."/>
            <person name="Wang S."/>
            <person name="Scheerlinck J.P."/>
            <person name="Hofmann A."/>
            <person name="Sternberg P.W."/>
            <person name="Wang J."/>
            <person name="Gasser R.B."/>
        </authorList>
    </citation>
    <scope>NUCLEOTIDE SEQUENCE [LARGE SCALE GENOMIC DNA]</scope>
    <source>
        <strain evidence="4">DCEP-RM93F</strain>
        <strain evidence="3">DCEP-RM93M</strain>
    </source>
</reference>
<dbReference type="Proteomes" id="UP000030758">
    <property type="component" value="Unassembled WGS sequence"/>
</dbReference>
<dbReference type="InterPro" id="IPR031973">
    <property type="entry name" value="Deltameth_res_prag01"/>
</dbReference>
<dbReference type="OrthoDB" id="5809766at2759"/>
<feature type="transmembrane region" description="Helical" evidence="1">
    <location>
        <begin position="75"/>
        <end position="93"/>
    </location>
</feature>
<evidence type="ECO:0000256" key="1">
    <source>
        <dbReference type="SAM" id="Phobius"/>
    </source>
</evidence>
<sequence>MMMRLLDSRRLAKLDIQLLSELIVPIGRPFEVSRWITTSATPRKKMLMPTYDHVPIPYKPFDSSYRKENYMFNRILTVGVIMLLSTCTFMYAYDLWDIEAVRAPKSYRNRVVHRD</sequence>
<protein>
    <recommendedName>
        <fullName evidence="2">Deltamethrin resistance protein prag01 domain-containing protein</fullName>
    </recommendedName>
</protein>
<keyword evidence="1" id="KW-1133">Transmembrane helix</keyword>
<dbReference type="EMBL" id="KL363223">
    <property type="protein sequence ID" value="KFD52844.1"/>
    <property type="molecule type" value="Genomic_DNA"/>
</dbReference>
<keyword evidence="1" id="KW-0812">Transmembrane</keyword>
<evidence type="ECO:0000313" key="4">
    <source>
        <dbReference type="EMBL" id="KFD60808.1"/>
    </source>
</evidence>
<keyword evidence="1" id="KW-0472">Membrane</keyword>
<feature type="domain" description="Deltamethrin resistance protein prag01" evidence="2">
    <location>
        <begin position="53"/>
        <end position="96"/>
    </location>
</feature>